<dbReference type="GO" id="GO:0043529">
    <property type="term" value="C:GET complex"/>
    <property type="evidence" value="ECO:0007669"/>
    <property type="project" value="TreeGrafter"/>
</dbReference>
<keyword evidence="5 8" id="KW-0378">Hydrolase</keyword>
<dbReference type="EC" id="3.6.-.-" evidence="8"/>
<dbReference type="EnsemblMetazoa" id="XM_038212586.1">
    <property type="protein sequence ID" value="XP_038068514.1"/>
    <property type="gene ID" value="LOC119737923"/>
</dbReference>
<dbReference type="Gene3D" id="3.40.50.300">
    <property type="entry name" value="P-loop containing nucleotide triphosphate hydrolases"/>
    <property type="match status" value="1"/>
</dbReference>
<dbReference type="Proteomes" id="UP000887568">
    <property type="component" value="Unplaced"/>
</dbReference>
<dbReference type="InterPro" id="IPR016300">
    <property type="entry name" value="ATPase_ArsA/GET3"/>
</dbReference>
<keyword evidence="7 8" id="KW-0067">ATP-binding</keyword>
<feature type="binding site" evidence="8">
    <location>
        <begin position="34"/>
        <end position="41"/>
    </location>
    <ligand>
        <name>ATP</name>
        <dbReference type="ChEBI" id="CHEBI:30616"/>
    </ligand>
</feature>
<dbReference type="SUPFAM" id="SSF52540">
    <property type="entry name" value="P-loop containing nucleoside triphosphate hydrolases"/>
    <property type="match status" value="1"/>
</dbReference>
<dbReference type="NCBIfam" id="TIGR00345">
    <property type="entry name" value="GET3_arsA_TRC40"/>
    <property type="match status" value="1"/>
</dbReference>
<dbReference type="RefSeq" id="XP_038068514.1">
    <property type="nucleotide sequence ID" value="XM_038212586.1"/>
</dbReference>
<comment type="function">
    <text evidence="8">ATPase required for the post-translational delivery of tail-anchored (TA) proteins to the endoplasmic reticulum. Recognizes and selectively binds the transmembrane domain of TA proteins in the cytosol. This complex then targets to the endoplasmic reticulum by membrane-bound receptors, where the tail-anchored protein is released for insertion. This process is regulated by ATP binding and hydrolysis. ATP binding drives the homodimer towards the closed dimer state, facilitating recognition of newly synthesized TA membrane proteins. ATP hydrolysis is required for insertion. Subsequently, the homodimer reverts towards the open dimer state, lowering its affinity for the membrane-bound receptor, and returning it to the cytosol to initiate a new round of targeting.</text>
</comment>
<feature type="active site" evidence="8">
    <location>
        <position position="63"/>
    </location>
</feature>
<sequence length="349" mass="38833">MAAHIDDDGLAPLEPSLRNIIDQTSLKWVFVGGKGGVGKTTCSCSLAIQLSMHRESVLIISTDPAHNISDTFDQKFSKVPTQVRGYTNLFAMEIDPNLGMHELPDDYFEDGSPWAVGKQMMQELMGAFPGIDEAVSFAEVMKLVKNMNFSLVVFDTAPTGHTLRLLSFPALAEKGLSKLLQLKNQFNPFIQQIGGMLGLPDISANEVLGRLEDTVPIIKGVREAFNDPDKTTFVCVCIAEFLSLYETERLVQELAKNNIDTHNIIVNQLLVPEEKENMKASSMCKMCGARIKMQNKYLDQIEDLYEDFHITKLPLLQHEVRGQEKVADFSTNLIVPYGSFRKNADAGNT</sequence>
<evidence type="ECO:0000313" key="11">
    <source>
        <dbReference type="Proteomes" id="UP000887568"/>
    </source>
</evidence>
<feature type="binding site" evidence="8">
    <location>
        <position position="240"/>
    </location>
    <ligand>
        <name>ATP</name>
        <dbReference type="ChEBI" id="CHEBI:30616"/>
    </ligand>
</feature>
<accession>A0A914AYB5</accession>
<dbReference type="GO" id="GO:0071816">
    <property type="term" value="P:tail-anchored membrane protein insertion into ER membrane"/>
    <property type="evidence" value="ECO:0007669"/>
    <property type="project" value="TreeGrafter"/>
</dbReference>
<dbReference type="CDD" id="cd02035">
    <property type="entry name" value="ArsA"/>
    <property type="match status" value="1"/>
</dbReference>
<evidence type="ECO:0000256" key="3">
    <source>
        <dbReference type="ARBA" id="ARBA00022490"/>
    </source>
</evidence>
<dbReference type="InterPro" id="IPR025723">
    <property type="entry name" value="ArsA/GET3_ATPase-like"/>
</dbReference>
<keyword evidence="4 8" id="KW-0547">Nucleotide-binding</keyword>
<dbReference type="Pfam" id="PF02374">
    <property type="entry name" value="ArsA_ATPase"/>
    <property type="match status" value="1"/>
</dbReference>
<evidence type="ECO:0000256" key="4">
    <source>
        <dbReference type="ARBA" id="ARBA00022741"/>
    </source>
</evidence>
<dbReference type="PANTHER" id="PTHR10803">
    <property type="entry name" value="ARSENICAL PUMP-DRIVING ATPASE ARSENITE-TRANSLOCATING ATPASE"/>
    <property type="match status" value="1"/>
</dbReference>
<protein>
    <recommendedName>
        <fullName evidence="8">ATPase ASNA1 homolog</fullName>
        <ecNumber evidence="8">3.6.-.-</ecNumber>
    </recommendedName>
    <alternativeName>
        <fullName evidence="8">Arsenical pump-driving ATPase homolog</fullName>
    </alternativeName>
    <alternativeName>
        <fullName evidence="8">Arsenite-stimulated ATPase</fullName>
    </alternativeName>
</protein>
<dbReference type="InterPro" id="IPR027542">
    <property type="entry name" value="ATPase_ArsA/GET3_euk"/>
</dbReference>
<dbReference type="InterPro" id="IPR027417">
    <property type="entry name" value="P-loop_NTPase"/>
</dbReference>
<evidence type="ECO:0000256" key="6">
    <source>
        <dbReference type="ARBA" id="ARBA00022824"/>
    </source>
</evidence>
<dbReference type="AlphaFoldDB" id="A0A914AYB5"/>
<feature type="binding site" evidence="8">
    <location>
        <position position="267"/>
    </location>
    <ligand>
        <name>ATP</name>
        <dbReference type="ChEBI" id="CHEBI:30616"/>
    </ligand>
</feature>
<reference evidence="10" key="1">
    <citation type="submission" date="2022-11" db="UniProtKB">
        <authorList>
            <consortium name="EnsemblMetazoa"/>
        </authorList>
    </citation>
    <scope>IDENTIFICATION</scope>
</reference>
<keyword evidence="2 8" id="KW-0813">Transport</keyword>
<dbReference type="OrthoDB" id="1770at2759"/>
<dbReference type="PANTHER" id="PTHR10803:SF3">
    <property type="entry name" value="ATPASE GET3"/>
    <property type="match status" value="1"/>
</dbReference>
<evidence type="ECO:0000256" key="5">
    <source>
        <dbReference type="ARBA" id="ARBA00022801"/>
    </source>
</evidence>
<evidence type="ECO:0000256" key="7">
    <source>
        <dbReference type="ARBA" id="ARBA00022840"/>
    </source>
</evidence>
<evidence type="ECO:0000313" key="10">
    <source>
        <dbReference type="EnsemblMetazoa" id="XP_038068514.1"/>
    </source>
</evidence>
<dbReference type="GO" id="GO:0005524">
    <property type="term" value="F:ATP binding"/>
    <property type="evidence" value="ECO:0007669"/>
    <property type="project" value="UniProtKB-UniRule"/>
</dbReference>
<evidence type="ECO:0000256" key="2">
    <source>
        <dbReference type="ARBA" id="ARBA00022448"/>
    </source>
</evidence>
<keyword evidence="8" id="KW-0479">Metal-binding</keyword>
<comment type="subcellular location">
    <subcellularLocation>
        <location evidence="8">Cytoplasm</location>
    </subcellularLocation>
    <subcellularLocation>
        <location evidence="8">Endoplasmic reticulum</location>
    </subcellularLocation>
</comment>
<evidence type="ECO:0000256" key="8">
    <source>
        <dbReference type="HAMAP-Rule" id="MF_03112"/>
    </source>
</evidence>
<feature type="binding site" evidence="8">
    <location>
        <position position="284"/>
    </location>
    <ligand>
        <name>Zn(2+)</name>
        <dbReference type="ChEBI" id="CHEBI:29105"/>
        <note>ligand shared between dimeric partners</note>
    </ligand>
</feature>
<comment type="similarity">
    <text evidence="1 8">Belongs to the arsA ATPase family.</text>
</comment>
<dbReference type="FunFam" id="3.40.50.300:FF:000235">
    <property type="entry name" value="ATPase ASNA1"/>
    <property type="match status" value="1"/>
</dbReference>
<keyword evidence="8" id="KW-0862">Zinc</keyword>
<dbReference type="OMA" id="MDAPYEF"/>
<feature type="binding site" evidence="8">
    <location>
        <position position="287"/>
    </location>
    <ligand>
        <name>Zn(2+)</name>
        <dbReference type="ChEBI" id="CHEBI:29105"/>
        <note>ligand shared between dimeric partners</note>
    </ligand>
</feature>
<proteinExistence type="inferred from homology"/>
<dbReference type="GO" id="GO:0016887">
    <property type="term" value="F:ATP hydrolysis activity"/>
    <property type="evidence" value="ECO:0007669"/>
    <property type="project" value="InterPro"/>
</dbReference>
<comment type="subunit">
    <text evidence="8">Homodimer.</text>
</comment>
<dbReference type="GO" id="GO:0046872">
    <property type="term" value="F:metal ion binding"/>
    <property type="evidence" value="ECO:0007669"/>
    <property type="project" value="UniProtKB-KW"/>
</dbReference>
<dbReference type="CTD" id="439"/>
<evidence type="ECO:0000256" key="1">
    <source>
        <dbReference type="ARBA" id="ARBA00011040"/>
    </source>
</evidence>
<dbReference type="HAMAP" id="MF_03112">
    <property type="entry name" value="Asna1_Get3"/>
    <property type="match status" value="1"/>
</dbReference>
<keyword evidence="6 8" id="KW-0256">Endoplasmic reticulum</keyword>
<keyword evidence="3 8" id="KW-0963">Cytoplasm</keyword>
<dbReference type="GeneID" id="119737923"/>
<name>A0A914AYB5_PATMI</name>
<evidence type="ECO:0000259" key="9">
    <source>
        <dbReference type="Pfam" id="PF02374"/>
    </source>
</evidence>
<keyword evidence="11" id="KW-1185">Reference proteome</keyword>
<organism evidence="10 11">
    <name type="scientific">Patiria miniata</name>
    <name type="common">Bat star</name>
    <name type="synonym">Asterina miniata</name>
    <dbReference type="NCBI Taxonomy" id="46514"/>
    <lineage>
        <taxon>Eukaryota</taxon>
        <taxon>Metazoa</taxon>
        <taxon>Echinodermata</taxon>
        <taxon>Eleutherozoa</taxon>
        <taxon>Asterozoa</taxon>
        <taxon>Asteroidea</taxon>
        <taxon>Valvatacea</taxon>
        <taxon>Valvatida</taxon>
        <taxon>Asterinidae</taxon>
        <taxon>Patiria</taxon>
    </lineage>
</organism>
<feature type="domain" description="ArsA/GET3 Anion-transporting ATPase-like" evidence="9">
    <location>
        <begin position="27"/>
        <end position="333"/>
    </location>
</feature>